<proteinExistence type="predicted"/>
<comment type="caution">
    <text evidence="3">The sequence shown here is derived from an EMBL/GenBank/DDBJ whole genome shotgun (WGS) entry which is preliminary data.</text>
</comment>
<feature type="compositionally biased region" description="Low complexity" evidence="1">
    <location>
        <begin position="182"/>
        <end position="193"/>
    </location>
</feature>
<feature type="compositionally biased region" description="Low complexity" evidence="1">
    <location>
        <begin position="485"/>
        <end position="504"/>
    </location>
</feature>
<feature type="compositionally biased region" description="Basic residues" evidence="1">
    <location>
        <begin position="505"/>
        <end position="519"/>
    </location>
</feature>
<dbReference type="PANTHER" id="PTHR42470:SF1">
    <property type="entry name" value="VAST DOMAIN-CONTAINING PROTEIN"/>
    <property type="match status" value="1"/>
</dbReference>
<protein>
    <recommendedName>
        <fullName evidence="2">DUF7924 domain-containing protein</fullName>
    </recommendedName>
</protein>
<dbReference type="OrthoDB" id="5426775at2759"/>
<dbReference type="Pfam" id="PF25545">
    <property type="entry name" value="DUF7924"/>
    <property type="match status" value="1"/>
</dbReference>
<dbReference type="STRING" id="857340.A0A086SXC4"/>
<evidence type="ECO:0000256" key="1">
    <source>
        <dbReference type="SAM" id="MobiDB-lite"/>
    </source>
</evidence>
<evidence type="ECO:0000313" key="3">
    <source>
        <dbReference type="EMBL" id="KFH41756.1"/>
    </source>
</evidence>
<feature type="region of interest" description="Disordered" evidence="1">
    <location>
        <begin position="127"/>
        <end position="201"/>
    </location>
</feature>
<accession>A0A086SXC4</accession>
<feature type="region of interest" description="Disordered" evidence="1">
    <location>
        <begin position="32"/>
        <end position="91"/>
    </location>
</feature>
<reference evidence="4" key="1">
    <citation type="journal article" date="2014" name="Genome Announc.">
        <title>Genome sequence and annotation of Acremonium chrysogenum, producer of the beta-lactam antibiotic cephalosporin C.</title>
        <authorList>
            <person name="Terfehr D."/>
            <person name="Dahlmann T.A."/>
            <person name="Specht T."/>
            <person name="Zadra I."/>
            <person name="Kuernsteiner H."/>
            <person name="Kueck U."/>
        </authorList>
    </citation>
    <scope>NUCLEOTIDE SEQUENCE [LARGE SCALE GENOMIC DNA]</scope>
    <source>
        <strain evidence="4">ATCC 11550 / CBS 779.69 / DSM 880 / IAM 14645 / JCM 23072 / IMI 49137</strain>
    </source>
</reference>
<dbReference type="PANTHER" id="PTHR42470">
    <property type="entry name" value="VAST DOMAIN-CONTAINING PROTEIN"/>
    <property type="match status" value="1"/>
</dbReference>
<name>A0A086SXC4_HAPC1</name>
<dbReference type="EMBL" id="JPKY01000115">
    <property type="protein sequence ID" value="KFH41756.1"/>
    <property type="molecule type" value="Genomic_DNA"/>
</dbReference>
<evidence type="ECO:0000259" key="2">
    <source>
        <dbReference type="Pfam" id="PF25545"/>
    </source>
</evidence>
<keyword evidence="4" id="KW-1185">Reference proteome</keyword>
<dbReference type="HOGENOM" id="CLU_036509_1_0_1"/>
<dbReference type="AlphaFoldDB" id="A0A086SXC4"/>
<sequence length="519" mass="56613">MSNRVSKPPFKRSRLKLSKCLQQELLNALASEDTVGASLSQDAPVKSAKRQLDEVDEAPIKKARLTNHQTREVEPAEQAPVLQHPKPKPPYASFLEDFVDPVHQGRADSSGSLVLGWLESVGSDRETRCRSDSHLDPSESPIPRQLARSAPEMSQTLDADGFAVPLTPASAGSRDNVSVAQSSSVTGSDTPSSARSTSRSLVEDPNYRIMNLAANNVHLRSSRTQLPDSVADLVGHMRRDRNSPGPSHDQVLQDMSLEALQMGATEADVGRYFQTNVFPAPGPEDTLQCSLRQPMVGHAVPSTAGSSHKISTPVPDMFYGYNWAQTFPQQQAQLASMGTGGLGNNQQLAYPFFVIELKGEGPSGGSKLWVATNQCLGASASCINIAERLRRSLAECQSDEIREIDTATFSIAMSGTEARLYVSWKHDALNYYMKNVKSFLLQDPDHYIEFRKYVRNIIDWGKGGRLEAICESLDILLEENRKRASAAAKARTPPDADAASSSSSRKSRKTSSRGRKSGS</sequence>
<feature type="domain" description="DUF7924" evidence="2">
    <location>
        <begin position="265"/>
        <end position="472"/>
    </location>
</feature>
<organism evidence="3 4">
    <name type="scientific">Hapsidospora chrysogenum (strain ATCC 11550 / CBS 779.69 / DSM 880 / IAM 14645 / JCM 23072 / IMI 49137)</name>
    <name type="common">Acremonium chrysogenum</name>
    <dbReference type="NCBI Taxonomy" id="857340"/>
    <lineage>
        <taxon>Eukaryota</taxon>
        <taxon>Fungi</taxon>
        <taxon>Dikarya</taxon>
        <taxon>Ascomycota</taxon>
        <taxon>Pezizomycotina</taxon>
        <taxon>Sordariomycetes</taxon>
        <taxon>Hypocreomycetidae</taxon>
        <taxon>Hypocreales</taxon>
        <taxon>Bionectriaceae</taxon>
        <taxon>Hapsidospora</taxon>
    </lineage>
</organism>
<evidence type="ECO:0000313" key="4">
    <source>
        <dbReference type="Proteomes" id="UP000029964"/>
    </source>
</evidence>
<feature type="region of interest" description="Disordered" evidence="1">
    <location>
        <begin position="484"/>
        <end position="519"/>
    </location>
</feature>
<dbReference type="InterPro" id="IPR057684">
    <property type="entry name" value="DUF7924"/>
</dbReference>
<gene>
    <name evidence="3" type="ORF">ACRE_075200</name>
</gene>
<dbReference type="Proteomes" id="UP000029964">
    <property type="component" value="Unassembled WGS sequence"/>
</dbReference>
<feature type="compositionally biased region" description="Basic and acidic residues" evidence="1">
    <location>
        <begin position="127"/>
        <end position="137"/>
    </location>
</feature>